<reference evidence="1 2" key="1">
    <citation type="submission" date="2015-07" db="EMBL/GenBank/DDBJ databases">
        <title>Comparative genomics of the Sigatoka disease complex on banana suggests a link between parallel evolutionary changes in Pseudocercospora fijiensis and Pseudocercospora eumusae and increased virulence on the banana host.</title>
        <authorList>
            <person name="Chang T.-C."/>
            <person name="Salvucci A."/>
            <person name="Crous P.W."/>
            <person name="Stergiopoulos I."/>
        </authorList>
    </citation>
    <scope>NUCLEOTIDE SEQUENCE [LARGE SCALE GENOMIC DNA]</scope>
    <source>
        <strain evidence="1 2">CBS 116634</strain>
    </source>
</reference>
<accession>A0A139I7G2</accession>
<sequence length="158" mass="17198">MFGLQLEDVLDTNTTANAFLGLKLGGLWYRPLAFACLGTIASLPTNVTALEPFCCSLWRPAVTMVKEGGGIVLELRVRNNAALASQQCDYIFQPYLGHAHVIDSMRCDQHQSRGAITANFGDMKSHERPGSTGVVVNRIIQDELIEVLLGLDLPPGSR</sequence>
<name>A0A139I7G2_9PEZI</name>
<evidence type="ECO:0000313" key="2">
    <source>
        <dbReference type="Proteomes" id="UP000073492"/>
    </source>
</evidence>
<gene>
    <name evidence="1" type="ORF">AC579_9170</name>
</gene>
<keyword evidence="2" id="KW-1185">Reference proteome</keyword>
<organism evidence="1 2">
    <name type="scientific">Pseudocercospora musae</name>
    <dbReference type="NCBI Taxonomy" id="113226"/>
    <lineage>
        <taxon>Eukaryota</taxon>
        <taxon>Fungi</taxon>
        <taxon>Dikarya</taxon>
        <taxon>Ascomycota</taxon>
        <taxon>Pezizomycotina</taxon>
        <taxon>Dothideomycetes</taxon>
        <taxon>Dothideomycetidae</taxon>
        <taxon>Mycosphaerellales</taxon>
        <taxon>Mycosphaerellaceae</taxon>
        <taxon>Pseudocercospora</taxon>
    </lineage>
</organism>
<dbReference type="Proteomes" id="UP000073492">
    <property type="component" value="Unassembled WGS sequence"/>
</dbReference>
<comment type="caution">
    <text evidence="1">The sequence shown here is derived from an EMBL/GenBank/DDBJ whole genome shotgun (WGS) entry which is preliminary data.</text>
</comment>
<proteinExistence type="predicted"/>
<dbReference type="EMBL" id="LFZO01000251">
    <property type="protein sequence ID" value="KXT10579.1"/>
    <property type="molecule type" value="Genomic_DNA"/>
</dbReference>
<protein>
    <submittedName>
        <fullName evidence="1">Uncharacterized protein</fullName>
    </submittedName>
</protein>
<evidence type="ECO:0000313" key="1">
    <source>
        <dbReference type="EMBL" id="KXT10579.1"/>
    </source>
</evidence>
<dbReference type="AlphaFoldDB" id="A0A139I7G2"/>